<dbReference type="AlphaFoldDB" id="A0A485LGE6"/>
<gene>
    <name evidence="3" type="primary">Aste57867_20752</name>
    <name evidence="2" type="ORF">As57867_020684</name>
    <name evidence="3" type="ORF">ASTE57867_20752</name>
</gene>
<reference evidence="3 4" key="1">
    <citation type="submission" date="2019-03" db="EMBL/GenBank/DDBJ databases">
        <authorList>
            <person name="Gaulin E."/>
            <person name="Dumas B."/>
        </authorList>
    </citation>
    <scope>NUCLEOTIDE SEQUENCE [LARGE SCALE GENOMIC DNA]</scope>
    <source>
        <strain evidence="3">CBS 568.67</strain>
    </source>
</reference>
<reference evidence="2" key="2">
    <citation type="submission" date="2019-06" db="EMBL/GenBank/DDBJ databases">
        <title>Genomics analysis of Aphanomyces spp. identifies a new class of oomycete effector associated with host adaptation.</title>
        <authorList>
            <person name="Gaulin E."/>
        </authorList>
    </citation>
    <scope>NUCLEOTIDE SEQUENCE</scope>
    <source>
        <strain evidence="2">CBS 578.67</strain>
    </source>
</reference>
<protein>
    <submittedName>
        <fullName evidence="3">Aste57867_20752 protein</fullName>
    </submittedName>
</protein>
<dbReference type="InterPro" id="IPR011993">
    <property type="entry name" value="PH-like_dom_sf"/>
</dbReference>
<dbReference type="EMBL" id="VJMH01006905">
    <property type="protein sequence ID" value="KAF0687513.1"/>
    <property type="molecule type" value="Genomic_DNA"/>
</dbReference>
<feature type="domain" description="PH" evidence="1">
    <location>
        <begin position="3"/>
        <end position="112"/>
    </location>
</feature>
<dbReference type="Gene3D" id="2.30.29.30">
    <property type="entry name" value="Pleckstrin-homology domain (PH domain)/Phosphotyrosine-binding domain (PTB)"/>
    <property type="match status" value="1"/>
</dbReference>
<keyword evidence="4" id="KW-1185">Reference proteome</keyword>
<dbReference type="SUPFAM" id="SSF50729">
    <property type="entry name" value="PH domain-like"/>
    <property type="match status" value="1"/>
</dbReference>
<dbReference type="Pfam" id="PF00169">
    <property type="entry name" value="PH"/>
    <property type="match status" value="1"/>
</dbReference>
<dbReference type="PROSITE" id="PS50003">
    <property type="entry name" value="PH_DOMAIN"/>
    <property type="match status" value="1"/>
</dbReference>
<proteinExistence type="predicted"/>
<name>A0A485LGE6_9STRA</name>
<dbReference type="SMART" id="SM00233">
    <property type="entry name" value="PH"/>
    <property type="match status" value="1"/>
</dbReference>
<accession>A0A485LGE6</accession>
<dbReference type="Proteomes" id="UP000332933">
    <property type="component" value="Unassembled WGS sequence"/>
</dbReference>
<sequence>MQEIVRSGILFKRGCGRGFFQRRNWKPRYFELSYDSLSYFDYHQGTLKGTISLTLCTADDIEVMPADCIKTGSSASTIWRLAINAPERRLVLSMDTEAEMQSWEDSFRHVLQANAARRKSYPEKRRIVLLSSHKSVREPRQPRLVAAVKPTRAHVVVAIAGRRHCQL</sequence>
<dbReference type="OrthoDB" id="58755at2759"/>
<evidence type="ECO:0000313" key="2">
    <source>
        <dbReference type="EMBL" id="KAF0687513.1"/>
    </source>
</evidence>
<evidence type="ECO:0000259" key="1">
    <source>
        <dbReference type="PROSITE" id="PS50003"/>
    </source>
</evidence>
<evidence type="ECO:0000313" key="3">
    <source>
        <dbReference type="EMBL" id="VFT97431.1"/>
    </source>
</evidence>
<organism evidence="3 4">
    <name type="scientific">Aphanomyces stellatus</name>
    <dbReference type="NCBI Taxonomy" id="120398"/>
    <lineage>
        <taxon>Eukaryota</taxon>
        <taxon>Sar</taxon>
        <taxon>Stramenopiles</taxon>
        <taxon>Oomycota</taxon>
        <taxon>Saprolegniomycetes</taxon>
        <taxon>Saprolegniales</taxon>
        <taxon>Verrucalvaceae</taxon>
        <taxon>Aphanomyces</taxon>
    </lineage>
</organism>
<dbReference type="InterPro" id="IPR001849">
    <property type="entry name" value="PH_domain"/>
</dbReference>
<dbReference type="EMBL" id="CAADRA010006931">
    <property type="protein sequence ID" value="VFT97431.1"/>
    <property type="molecule type" value="Genomic_DNA"/>
</dbReference>
<evidence type="ECO:0000313" key="4">
    <source>
        <dbReference type="Proteomes" id="UP000332933"/>
    </source>
</evidence>